<dbReference type="PANTHER" id="PTHR11103">
    <property type="entry name" value="SLR1189 PROTEIN"/>
    <property type="match status" value="1"/>
</dbReference>
<dbReference type="GO" id="GO:0046872">
    <property type="term" value="F:metal ion binding"/>
    <property type="evidence" value="ECO:0007669"/>
    <property type="project" value="UniProtKB-KW"/>
</dbReference>
<feature type="binding site" evidence="3">
    <location>
        <position position="204"/>
    </location>
    <ligand>
        <name>Zn(2+)</name>
        <dbReference type="ChEBI" id="CHEBI:29105"/>
    </ligand>
</feature>
<dbReference type="PANTHER" id="PTHR11103:SF18">
    <property type="entry name" value="SLR1189 PROTEIN"/>
    <property type="match status" value="1"/>
</dbReference>
<evidence type="ECO:0000256" key="2">
    <source>
        <dbReference type="ARBA" id="ARBA00022679"/>
    </source>
</evidence>
<keyword evidence="1 3" id="KW-0489">Methyltransferase</keyword>
<comment type="caution">
    <text evidence="5">The sequence shown here is derived from an EMBL/GenBank/DDBJ whole genome shotgun (WGS) entry which is preliminary data.</text>
</comment>
<name>A0A662DLA2_UNCAE</name>
<dbReference type="Proteomes" id="UP000280417">
    <property type="component" value="Unassembled WGS sequence"/>
</dbReference>
<feature type="binding site" evidence="3">
    <location>
        <position position="269"/>
    </location>
    <ligand>
        <name>Zn(2+)</name>
        <dbReference type="ChEBI" id="CHEBI:29105"/>
    </ligand>
</feature>
<dbReference type="GO" id="GO:0008168">
    <property type="term" value="F:methyltransferase activity"/>
    <property type="evidence" value="ECO:0007669"/>
    <property type="project" value="UniProtKB-UniRule"/>
</dbReference>
<evidence type="ECO:0000256" key="1">
    <source>
        <dbReference type="ARBA" id="ARBA00022603"/>
    </source>
</evidence>
<dbReference type="InterPro" id="IPR003726">
    <property type="entry name" value="HCY_dom"/>
</dbReference>
<dbReference type="Gene3D" id="3.20.20.20">
    <property type="entry name" value="Dihydropteroate synthase-like"/>
    <property type="match status" value="1"/>
</dbReference>
<dbReference type="GO" id="GO:0032259">
    <property type="term" value="P:methylation"/>
    <property type="evidence" value="ECO:0007669"/>
    <property type="project" value="UniProtKB-KW"/>
</dbReference>
<dbReference type="Pfam" id="PF02574">
    <property type="entry name" value="S-methyl_trans"/>
    <property type="match status" value="1"/>
</dbReference>
<evidence type="ECO:0000313" key="6">
    <source>
        <dbReference type="Proteomes" id="UP000280417"/>
    </source>
</evidence>
<dbReference type="EMBL" id="QMQA01000018">
    <property type="protein sequence ID" value="RLE15073.1"/>
    <property type="molecule type" value="Genomic_DNA"/>
</dbReference>
<feature type="binding site" evidence="3">
    <location>
        <position position="270"/>
    </location>
    <ligand>
        <name>Zn(2+)</name>
        <dbReference type="ChEBI" id="CHEBI:29105"/>
    </ligand>
</feature>
<evidence type="ECO:0000256" key="3">
    <source>
        <dbReference type="PROSITE-ProRule" id="PRU00333"/>
    </source>
</evidence>
<keyword evidence="3" id="KW-0479">Metal-binding</keyword>
<dbReference type="InterPro" id="IPR011005">
    <property type="entry name" value="Dihydropteroate_synth-like_sf"/>
</dbReference>
<dbReference type="PROSITE" id="PS50970">
    <property type="entry name" value="HCY"/>
    <property type="match status" value="1"/>
</dbReference>
<dbReference type="SUPFAM" id="SSF51717">
    <property type="entry name" value="Dihydropteroate synthetase-like"/>
    <property type="match status" value="1"/>
</dbReference>
<dbReference type="InterPro" id="IPR036589">
    <property type="entry name" value="HCY_dom_sf"/>
</dbReference>
<evidence type="ECO:0000259" key="4">
    <source>
        <dbReference type="PROSITE" id="PS50970"/>
    </source>
</evidence>
<feature type="domain" description="Hcy-binding" evidence="4">
    <location>
        <begin position="1"/>
        <end position="284"/>
    </location>
</feature>
<organism evidence="5 6">
    <name type="scientific">Aerophobetes bacterium</name>
    <dbReference type="NCBI Taxonomy" id="2030807"/>
    <lineage>
        <taxon>Bacteria</taxon>
        <taxon>Candidatus Aerophobota</taxon>
    </lineage>
</organism>
<protein>
    <recommendedName>
        <fullName evidence="4">Hcy-binding domain-containing protein</fullName>
    </recommendedName>
</protein>
<keyword evidence="3" id="KW-0862">Zinc</keyword>
<comment type="cofactor">
    <cofactor evidence="3">
        <name>Zn(2+)</name>
        <dbReference type="ChEBI" id="CHEBI:29105"/>
    </cofactor>
</comment>
<keyword evidence="2 3" id="KW-0808">Transferase</keyword>
<dbReference type="Gene3D" id="3.20.20.330">
    <property type="entry name" value="Homocysteine-binding-like domain"/>
    <property type="match status" value="1"/>
</dbReference>
<proteinExistence type="predicted"/>
<dbReference type="AlphaFoldDB" id="A0A662DLA2"/>
<sequence length="561" mass="61455">MNFRELLKEKKVVFFDGAMGTSLQSYLSPGSPPEKLNLTLPQKVKEVHLSYAREGVDVIETNTFGANRVKLEKYGLASRTKDINYRAVKIAKEAASSQLVGASIGPLGDLIQPWGEITTSQALQVFREQIESIAEAGADLIVIETMASLKEARIAAVAAREVCDLPVVCQLTFGEQGKTLIGIDARTGVFALEALDLDVVGANCSIGPREMFPVVKTMVSCAKKPLIFQPNAGKPVLEKGKTLFPVTPEEFSWWTKKFVECGAKIIGGCCGTTSEHIAAMVTKTRNICVPSKKTPPIKGFSSRTKIYSFKEETPLLVGINLSREFIEGESLDKISELLAFAEEKQCSFLNLGFRKRSKGFGIGSFINFLQQNTNLGICIDTEGKSFLDEALGELEGKGLVFLNPDDEEALKITKKWGATVGFNIYLHKKTDIGGEFNRILEKCRQISVNPEEVVLKITMPPFGRYNFSFKDKITEIKKAKLCIPVSVILELNEFSRKAIGSNFLKGFLLGIASWYGIEGALLEPAQIESSLSILKAAEALSSKDIKGKKFAKFIGGKNASF</sequence>
<dbReference type="SUPFAM" id="SSF82282">
    <property type="entry name" value="Homocysteine S-methyltransferase"/>
    <property type="match status" value="1"/>
</dbReference>
<gene>
    <name evidence="5" type="ORF">DRJ04_01190</name>
</gene>
<reference evidence="5 6" key="1">
    <citation type="submission" date="2018-06" db="EMBL/GenBank/DDBJ databases">
        <title>Extensive metabolic versatility and redundancy in microbially diverse, dynamic hydrothermal sediments.</title>
        <authorList>
            <person name="Dombrowski N."/>
            <person name="Teske A."/>
            <person name="Baker B.J."/>
        </authorList>
    </citation>
    <scope>NUCLEOTIDE SEQUENCE [LARGE SCALE GENOMIC DNA]</scope>
    <source>
        <strain evidence="5">B3_G15</strain>
    </source>
</reference>
<accession>A0A662DLA2</accession>
<evidence type="ECO:0000313" key="5">
    <source>
        <dbReference type="EMBL" id="RLE15073.1"/>
    </source>
</evidence>